<dbReference type="Proteomes" id="UP000198683">
    <property type="component" value="Unassembled WGS sequence"/>
</dbReference>
<feature type="compositionally biased region" description="Basic and acidic residues" evidence="1">
    <location>
        <begin position="69"/>
        <end position="86"/>
    </location>
</feature>
<evidence type="ECO:0000313" key="2">
    <source>
        <dbReference type="EMBL" id="SDK69143.1"/>
    </source>
</evidence>
<proteinExistence type="predicted"/>
<accession>A0A1G9DZ60</accession>
<feature type="region of interest" description="Disordered" evidence="1">
    <location>
        <begin position="66"/>
        <end position="159"/>
    </location>
</feature>
<feature type="compositionally biased region" description="Gly residues" evidence="1">
    <location>
        <begin position="150"/>
        <end position="159"/>
    </location>
</feature>
<organism evidence="2 3">
    <name type="scientific">Nonomuraea maritima</name>
    <dbReference type="NCBI Taxonomy" id="683260"/>
    <lineage>
        <taxon>Bacteria</taxon>
        <taxon>Bacillati</taxon>
        <taxon>Actinomycetota</taxon>
        <taxon>Actinomycetes</taxon>
        <taxon>Streptosporangiales</taxon>
        <taxon>Streptosporangiaceae</taxon>
        <taxon>Nonomuraea</taxon>
    </lineage>
</organism>
<feature type="compositionally biased region" description="Low complexity" evidence="1">
    <location>
        <begin position="91"/>
        <end position="108"/>
    </location>
</feature>
<dbReference type="STRING" id="683260.SAMN05421874_11064"/>
<protein>
    <submittedName>
        <fullName evidence="2">Uncharacterized protein</fullName>
    </submittedName>
</protein>
<feature type="compositionally biased region" description="Gly residues" evidence="1">
    <location>
        <begin position="109"/>
        <end position="123"/>
    </location>
</feature>
<reference evidence="2 3" key="1">
    <citation type="submission" date="2016-10" db="EMBL/GenBank/DDBJ databases">
        <authorList>
            <person name="de Groot N.N."/>
        </authorList>
    </citation>
    <scope>NUCLEOTIDE SEQUENCE [LARGE SCALE GENOMIC DNA]</scope>
    <source>
        <strain evidence="2 3">CGMCC 4.5681</strain>
    </source>
</reference>
<keyword evidence="3" id="KW-1185">Reference proteome</keyword>
<sequence>MTMSAMRTPYHDDIVRLLAEHPRLVVEILRDGLGTELPDGPVTRLEDLGIRVPDDVEAVLVLVIGPPEKPGRGLDRPRRDGRDRPGRVRGRATSVSRAGRSGRSVGQGQVEGVGGEGGTGGHVLVGADQGQGVVGKVGHPQGDAQRAGLGLYGHGLRQG</sequence>
<dbReference type="EMBL" id="FNFB01000010">
    <property type="protein sequence ID" value="SDK69143.1"/>
    <property type="molecule type" value="Genomic_DNA"/>
</dbReference>
<gene>
    <name evidence="2" type="ORF">SAMN05421874_11064</name>
</gene>
<evidence type="ECO:0000256" key="1">
    <source>
        <dbReference type="SAM" id="MobiDB-lite"/>
    </source>
</evidence>
<dbReference type="AlphaFoldDB" id="A0A1G9DZ60"/>
<evidence type="ECO:0000313" key="3">
    <source>
        <dbReference type="Proteomes" id="UP000198683"/>
    </source>
</evidence>
<name>A0A1G9DZ60_9ACTN</name>